<proteinExistence type="predicted"/>
<dbReference type="AlphaFoldDB" id="A0A382RUW1"/>
<evidence type="ECO:0000313" key="1">
    <source>
        <dbReference type="EMBL" id="SVD00718.1"/>
    </source>
</evidence>
<sequence>MKPKKNRDSDRRSTDRRCADVSITFEDRRKVNRRLGIDRRH</sequence>
<protein>
    <submittedName>
        <fullName evidence="1">Uncharacterized protein</fullName>
    </submittedName>
</protein>
<dbReference type="EMBL" id="UINC01123924">
    <property type="protein sequence ID" value="SVD00718.1"/>
    <property type="molecule type" value="Genomic_DNA"/>
</dbReference>
<reference evidence="1" key="1">
    <citation type="submission" date="2018-05" db="EMBL/GenBank/DDBJ databases">
        <authorList>
            <person name="Lanie J.A."/>
            <person name="Ng W.-L."/>
            <person name="Kazmierczak K.M."/>
            <person name="Andrzejewski T.M."/>
            <person name="Davidsen T.M."/>
            <person name="Wayne K.J."/>
            <person name="Tettelin H."/>
            <person name="Glass J.I."/>
            <person name="Rusch D."/>
            <person name="Podicherti R."/>
            <person name="Tsui H.-C.T."/>
            <person name="Winkler M.E."/>
        </authorList>
    </citation>
    <scope>NUCLEOTIDE SEQUENCE</scope>
</reference>
<accession>A0A382RUW1</accession>
<organism evidence="1">
    <name type="scientific">marine metagenome</name>
    <dbReference type="NCBI Taxonomy" id="408172"/>
    <lineage>
        <taxon>unclassified sequences</taxon>
        <taxon>metagenomes</taxon>
        <taxon>ecological metagenomes</taxon>
    </lineage>
</organism>
<gene>
    <name evidence="1" type="ORF">METZ01_LOCUS353572</name>
</gene>
<name>A0A382RUW1_9ZZZZ</name>